<feature type="chain" id="PRO_5017427513" evidence="1">
    <location>
        <begin position="19"/>
        <end position="541"/>
    </location>
</feature>
<dbReference type="Proteomes" id="UP000266693">
    <property type="component" value="Unassembled WGS sequence"/>
</dbReference>
<dbReference type="Pfam" id="PF04389">
    <property type="entry name" value="Peptidase_M28"/>
    <property type="match status" value="1"/>
</dbReference>
<dbReference type="EMBL" id="QWLV01000002">
    <property type="protein sequence ID" value="RHW18415.1"/>
    <property type="molecule type" value="Genomic_DNA"/>
</dbReference>
<gene>
    <name evidence="3" type="ORF">D1610_08160</name>
</gene>
<dbReference type="InterPro" id="IPR007484">
    <property type="entry name" value="Peptidase_M28"/>
</dbReference>
<evidence type="ECO:0000259" key="2">
    <source>
        <dbReference type="Pfam" id="PF04389"/>
    </source>
</evidence>
<evidence type="ECO:0000313" key="3">
    <source>
        <dbReference type="EMBL" id="RHW18415.1"/>
    </source>
</evidence>
<dbReference type="AlphaFoldDB" id="A0A396S4Q8"/>
<dbReference type="SUPFAM" id="SSF53187">
    <property type="entry name" value="Zn-dependent exopeptidases"/>
    <property type="match status" value="1"/>
</dbReference>
<dbReference type="Gene3D" id="3.50.30.30">
    <property type="match status" value="1"/>
</dbReference>
<dbReference type="RefSeq" id="WP_118863605.1">
    <property type="nucleotide sequence ID" value="NZ_QWLV01000002.1"/>
</dbReference>
<dbReference type="OrthoDB" id="9778250at2"/>
<feature type="domain" description="Peptidase M28" evidence="2">
    <location>
        <begin position="296"/>
        <end position="507"/>
    </location>
</feature>
<protein>
    <submittedName>
        <fullName evidence="3">M20/M25/M40 family metallo-hydrolase</fullName>
    </submittedName>
</protein>
<keyword evidence="1" id="KW-0732">Signal</keyword>
<feature type="signal peptide" evidence="1">
    <location>
        <begin position="1"/>
        <end position="18"/>
    </location>
</feature>
<proteinExistence type="predicted"/>
<keyword evidence="3" id="KW-0378">Hydrolase</keyword>
<dbReference type="Gene3D" id="3.40.630.10">
    <property type="entry name" value="Zn peptidases"/>
    <property type="match status" value="2"/>
</dbReference>
<accession>A0A396S4Q8</accession>
<reference evidence="3 4" key="1">
    <citation type="submission" date="2018-08" db="EMBL/GenBank/DDBJ databases">
        <title>The multiple taxonomic identification of Sphingomonas gilva.</title>
        <authorList>
            <person name="Zhu D."/>
            <person name="Zheng S."/>
        </authorList>
    </citation>
    <scope>NUCLEOTIDE SEQUENCE [LARGE SCALE GENOMIC DNA]</scope>
    <source>
        <strain evidence="3 4">ZDH117</strain>
    </source>
</reference>
<dbReference type="InterPro" id="IPR046450">
    <property type="entry name" value="PA_dom_sf"/>
</dbReference>
<organism evidence="3 4">
    <name type="scientific">Sphingomonas gilva</name>
    <dbReference type="NCBI Taxonomy" id="2305907"/>
    <lineage>
        <taxon>Bacteria</taxon>
        <taxon>Pseudomonadati</taxon>
        <taxon>Pseudomonadota</taxon>
        <taxon>Alphaproteobacteria</taxon>
        <taxon>Sphingomonadales</taxon>
        <taxon>Sphingomonadaceae</taxon>
        <taxon>Sphingomonas</taxon>
    </lineage>
</organism>
<dbReference type="InterPro" id="IPR045175">
    <property type="entry name" value="M28_fam"/>
</dbReference>
<keyword evidence="4" id="KW-1185">Reference proteome</keyword>
<name>A0A396S4Q8_9SPHN</name>
<dbReference type="SUPFAM" id="SSF52025">
    <property type="entry name" value="PA domain"/>
    <property type="match status" value="1"/>
</dbReference>
<dbReference type="CDD" id="cd04820">
    <property type="entry name" value="PA_M28_1_1"/>
    <property type="match status" value="1"/>
</dbReference>
<dbReference type="GO" id="GO:0008235">
    <property type="term" value="F:metalloexopeptidase activity"/>
    <property type="evidence" value="ECO:0007669"/>
    <property type="project" value="InterPro"/>
</dbReference>
<dbReference type="PANTHER" id="PTHR12147">
    <property type="entry name" value="METALLOPEPTIDASE M28 FAMILY MEMBER"/>
    <property type="match status" value="1"/>
</dbReference>
<dbReference type="GO" id="GO:0006508">
    <property type="term" value="P:proteolysis"/>
    <property type="evidence" value="ECO:0007669"/>
    <property type="project" value="InterPro"/>
</dbReference>
<sequence length="541" mass="56406">MLRSLTALALVLSAPAVAQTAPAAPAKSVALSPEQAALRAHVAYLASDAMKGREAGTPEYDKAAAYVADQMKALGVQPAGDDGGYLQKVPLVSYKLTDKGSMKMGDTALTFGEDYLPSANPTRAAMTISAPVVFVGYGVVAPELNRDDYAGVDVKGKIVAVMAGAPASMASEIRAHYGSGATKALAAEKNGAVGIVTLETPTLAKVRPFERGAENWDHARMTWAKADGSPDVTAPSVTSAGALSMAGAEKLFAGSGTTYAAVAAAAEAGQPVKPLALKTTLSAASNTAISQVASSNVVGIIPGSDPAIGKQVVVLSAHLDHVGVGKAVDGDTIYNGAMDNAVGIASMLEVARRFKDSGEKPRRSVMLLAVTAEEKGLVGADYFANNPTVPKETLVANVNLDMPIITFAFEDVVAFGADRSTLGPLVRAAAEKMGVGYSPDPMPEQGFFTRSDHYRFVQQGIPAVFLWPGVKGPGKAAFDDFLKNHYHKPSDEVTLPINWQAGVRFVEANYAIAREIANADERPAWNKGDFFGVLYNGYGAK</sequence>
<dbReference type="PANTHER" id="PTHR12147:SF26">
    <property type="entry name" value="PEPTIDASE M28 DOMAIN-CONTAINING PROTEIN"/>
    <property type="match status" value="1"/>
</dbReference>
<evidence type="ECO:0000313" key="4">
    <source>
        <dbReference type="Proteomes" id="UP000266693"/>
    </source>
</evidence>
<comment type="caution">
    <text evidence="3">The sequence shown here is derived from an EMBL/GenBank/DDBJ whole genome shotgun (WGS) entry which is preliminary data.</text>
</comment>
<evidence type="ECO:0000256" key="1">
    <source>
        <dbReference type="SAM" id="SignalP"/>
    </source>
</evidence>